<evidence type="ECO:0000259" key="10">
    <source>
        <dbReference type="PROSITE" id="PS51464"/>
    </source>
</evidence>
<comment type="catalytic activity">
    <reaction evidence="1">
        <text>D-fructose 6-phosphate + L-glutamine = D-glucosamine 6-phosphate + L-glutamate</text>
        <dbReference type="Rhea" id="RHEA:13237"/>
        <dbReference type="ChEBI" id="CHEBI:29985"/>
        <dbReference type="ChEBI" id="CHEBI:58359"/>
        <dbReference type="ChEBI" id="CHEBI:58725"/>
        <dbReference type="ChEBI" id="CHEBI:61527"/>
        <dbReference type="EC" id="2.6.1.16"/>
    </reaction>
</comment>
<dbReference type="Proteomes" id="UP001370299">
    <property type="component" value="Unassembled WGS sequence"/>
</dbReference>
<evidence type="ECO:0000256" key="8">
    <source>
        <dbReference type="SAM" id="MobiDB-lite"/>
    </source>
</evidence>
<dbReference type="NCBIfam" id="TIGR01135">
    <property type="entry name" value="glmS"/>
    <property type="match status" value="1"/>
</dbReference>
<name>A0ABU8Y6Z0_9MICO</name>
<dbReference type="CDD" id="cd00714">
    <property type="entry name" value="GFAT"/>
    <property type="match status" value="1"/>
</dbReference>
<dbReference type="SUPFAM" id="SSF53697">
    <property type="entry name" value="SIS domain"/>
    <property type="match status" value="1"/>
</dbReference>
<dbReference type="Pfam" id="PF01380">
    <property type="entry name" value="SIS"/>
    <property type="match status" value="2"/>
</dbReference>
<dbReference type="RefSeq" id="WP_340484344.1">
    <property type="nucleotide sequence ID" value="NZ_JBBLYY010000017.1"/>
</dbReference>
<feature type="compositionally biased region" description="Pro residues" evidence="8">
    <location>
        <begin position="20"/>
        <end position="32"/>
    </location>
</feature>
<keyword evidence="4 11" id="KW-0032">Aminotransferase</keyword>
<evidence type="ECO:0000313" key="11">
    <source>
        <dbReference type="EMBL" id="MEK0170344.1"/>
    </source>
</evidence>
<evidence type="ECO:0000256" key="6">
    <source>
        <dbReference type="ARBA" id="ARBA00022737"/>
    </source>
</evidence>
<comment type="caution">
    <text evidence="11">The sequence shown here is derived from an EMBL/GenBank/DDBJ whole genome shotgun (WGS) entry which is preliminary data.</text>
</comment>
<proteinExistence type="predicted"/>
<dbReference type="EMBL" id="JBBLYY010000017">
    <property type="protein sequence ID" value="MEK0170344.1"/>
    <property type="molecule type" value="Genomic_DNA"/>
</dbReference>
<dbReference type="InterPro" id="IPR046348">
    <property type="entry name" value="SIS_dom_sf"/>
</dbReference>
<dbReference type="InterPro" id="IPR017932">
    <property type="entry name" value="GATase_2_dom"/>
</dbReference>
<evidence type="ECO:0000256" key="2">
    <source>
        <dbReference type="ARBA" id="ARBA00012916"/>
    </source>
</evidence>
<gene>
    <name evidence="11" type="primary">glmS</name>
    <name evidence="11" type="ORF">WMN62_02575</name>
</gene>
<evidence type="ECO:0000256" key="4">
    <source>
        <dbReference type="ARBA" id="ARBA00022576"/>
    </source>
</evidence>
<dbReference type="InterPro" id="IPR035466">
    <property type="entry name" value="GlmS/AgaS_SIS"/>
</dbReference>
<sequence>AGQDREDPDARQTRRRSVPNPAPLPHPVPPKGQPMCGIIAARVSDDATPYLLDGLERLEYRGYDSAGIAVRTATGSTETIRSVSRVGDLRTLVAARSGDALTGVGIGHTRWATHGAVREANAHPHADCSRRISIVHNGIIENADRLRDMLTAQGHRFRSEVDSEVIAHLVERALAVDPDLMLAVQIATAQLEGSWAIVVLDARDGRMVVAADRSPLVVARSARGDFVASDIGAIAEWCETFVALRDGDVVELGEAWTWSSNGITVPVPFPTPSPFAATALDLGDHPDHMAKEISEQADVVSTILDRIARRTADGSMWVGLGLPAFERLAIVACGTSLNAGQVIATALRGIGGVPTDIVVASEADQAVLGPDTLVVAISQSGETADVLRALDRFEDRHPVLALTNNMHSSLARRADAVLDCHAGPEIGVAATKTFTAQVVVGVAAVISALVASGRIEVARAHALVDELLDLPARIEHATQVSADRMPLLVSSVKEATGFLFLGRGAGLPYAAEGALKLKELSYRWAEAYPAGELKHGPLALVDEGTPVVVVDHGEPKIQSAIAEVRARGGFVITIGGEGSDIPALGSRGTGGLAWGAMAAPWGPLEAVVPLQMLARELALQLGCDVDKPRNLAKSVTVE</sequence>
<organism evidence="11 12">
    <name type="scientific">Curtobacterium citreum</name>
    <dbReference type="NCBI Taxonomy" id="2036"/>
    <lineage>
        <taxon>Bacteria</taxon>
        <taxon>Bacillati</taxon>
        <taxon>Actinomycetota</taxon>
        <taxon>Actinomycetes</taxon>
        <taxon>Micrococcales</taxon>
        <taxon>Microbacteriaceae</taxon>
        <taxon>Curtobacterium</taxon>
    </lineage>
</organism>
<dbReference type="GO" id="GO:0004360">
    <property type="term" value="F:glutamine-fructose-6-phosphate transaminase (isomerizing) activity"/>
    <property type="evidence" value="ECO:0007669"/>
    <property type="project" value="UniProtKB-EC"/>
</dbReference>
<dbReference type="InterPro" id="IPR047084">
    <property type="entry name" value="GFAT_N"/>
</dbReference>
<dbReference type="PROSITE" id="PS51464">
    <property type="entry name" value="SIS"/>
    <property type="match status" value="2"/>
</dbReference>
<feature type="non-terminal residue" evidence="11">
    <location>
        <position position="1"/>
    </location>
</feature>
<dbReference type="InterPro" id="IPR035490">
    <property type="entry name" value="GlmS/FrlB_SIS"/>
</dbReference>
<dbReference type="Gene3D" id="3.60.20.10">
    <property type="entry name" value="Glutamine Phosphoribosylpyrophosphate, subunit 1, domain 1"/>
    <property type="match status" value="1"/>
</dbReference>
<reference evidence="11 12" key="1">
    <citation type="submission" date="2024-03" db="EMBL/GenBank/DDBJ databases">
        <title>Whole genomes of four grape xylem sap localized bacterial endophytes.</title>
        <authorList>
            <person name="Kumar G."/>
            <person name="Savka M.A."/>
        </authorList>
    </citation>
    <scope>NUCLEOTIDE SEQUENCE [LARGE SCALE GENOMIC DNA]</scope>
    <source>
        <strain evidence="11 12">RIT_GXS8</strain>
    </source>
</reference>
<evidence type="ECO:0000313" key="12">
    <source>
        <dbReference type="Proteomes" id="UP001370299"/>
    </source>
</evidence>
<accession>A0ABU8Y6Z0</accession>
<protein>
    <recommendedName>
        <fullName evidence="3">Glutamine--fructose-6-phosphate aminotransferase [isomerizing]</fullName>
        <ecNumber evidence="2">2.6.1.16</ecNumber>
    </recommendedName>
</protein>
<evidence type="ECO:0000256" key="1">
    <source>
        <dbReference type="ARBA" id="ARBA00001031"/>
    </source>
</evidence>
<dbReference type="EC" id="2.6.1.16" evidence="2"/>
<feature type="domain" description="Glutamine amidotransferase type-2" evidence="9">
    <location>
        <begin position="36"/>
        <end position="255"/>
    </location>
</feature>
<evidence type="ECO:0000256" key="7">
    <source>
        <dbReference type="ARBA" id="ARBA00022962"/>
    </source>
</evidence>
<keyword evidence="12" id="KW-1185">Reference proteome</keyword>
<dbReference type="InterPro" id="IPR005855">
    <property type="entry name" value="GFAT"/>
</dbReference>
<keyword evidence="6" id="KW-0677">Repeat</keyword>
<evidence type="ECO:0000256" key="5">
    <source>
        <dbReference type="ARBA" id="ARBA00022679"/>
    </source>
</evidence>
<dbReference type="CDD" id="cd05008">
    <property type="entry name" value="SIS_GlmS_GlmD_1"/>
    <property type="match status" value="1"/>
</dbReference>
<feature type="region of interest" description="Disordered" evidence="8">
    <location>
        <begin position="1"/>
        <end position="33"/>
    </location>
</feature>
<dbReference type="InterPro" id="IPR029055">
    <property type="entry name" value="Ntn_hydrolases_N"/>
</dbReference>
<dbReference type="PANTHER" id="PTHR10937:SF0">
    <property type="entry name" value="GLUTAMINE--FRUCTOSE-6-PHOSPHATE TRANSAMINASE (ISOMERIZING)"/>
    <property type="match status" value="1"/>
</dbReference>
<dbReference type="InterPro" id="IPR001347">
    <property type="entry name" value="SIS_dom"/>
</dbReference>
<keyword evidence="5 11" id="KW-0808">Transferase</keyword>
<dbReference type="Pfam" id="PF13522">
    <property type="entry name" value="GATase_6"/>
    <property type="match status" value="1"/>
</dbReference>
<keyword evidence="7" id="KW-0315">Glutamine amidotransferase</keyword>
<dbReference type="CDD" id="cd05009">
    <property type="entry name" value="SIS_GlmS_GlmD_2"/>
    <property type="match status" value="1"/>
</dbReference>
<evidence type="ECO:0000259" key="9">
    <source>
        <dbReference type="PROSITE" id="PS51278"/>
    </source>
</evidence>
<dbReference type="SUPFAM" id="SSF56235">
    <property type="entry name" value="N-terminal nucleophile aminohydrolases (Ntn hydrolases)"/>
    <property type="match status" value="1"/>
</dbReference>
<dbReference type="PROSITE" id="PS51278">
    <property type="entry name" value="GATASE_TYPE_2"/>
    <property type="match status" value="1"/>
</dbReference>
<dbReference type="NCBIfam" id="NF001484">
    <property type="entry name" value="PRK00331.1"/>
    <property type="match status" value="1"/>
</dbReference>
<feature type="domain" description="SIS" evidence="10">
    <location>
        <begin position="488"/>
        <end position="628"/>
    </location>
</feature>
<feature type="domain" description="SIS" evidence="10">
    <location>
        <begin position="317"/>
        <end position="456"/>
    </location>
</feature>
<dbReference type="PANTHER" id="PTHR10937">
    <property type="entry name" value="GLUCOSAMINE--FRUCTOSE-6-PHOSPHATE AMINOTRANSFERASE, ISOMERIZING"/>
    <property type="match status" value="1"/>
</dbReference>
<evidence type="ECO:0000256" key="3">
    <source>
        <dbReference type="ARBA" id="ARBA00016090"/>
    </source>
</evidence>
<feature type="compositionally biased region" description="Basic and acidic residues" evidence="8">
    <location>
        <begin position="1"/>
        <end position="12"/>
    </location>
</feature>
<dbReference type="Gene3D" id="3.40.50.10490">
    <property type="entry name" value="Glucose-6-phosphate isomerase like protein, domain 1"/>
    <property type="match status" value="2"/>
</dbReference>